<dbReference type="RefSeq" id="WP_036636828.1">
    <property type="nucleotide sequence ID" value="NZ_JFZB01000010.1"/>
</dbReference>
<evidence type="ECO:0000313" key="9">
    <source>
        <dbReference type="EMBL" id="KFI27227.1"/>
    </source>
</evidence>
<accession>A0A086XYX7</accession>
<dbReference type="PANTHER" id="PTHR32024">
    <property type="entry name" value="TRK SYSTEM POTASSIUM UPTAKE PROTEIN TRKG-RELATED"/>
    <property type="match status" value="1"/>
</dbReference>
<feature type="transmembrane region" description="Helical" evidence="8">
    <location>
        <begin position="366"/>
        <end position="393"/>
    </location>
</feature>
<keyword evidence="10" id="KW-1185">Reference proteome</keyword>
<keyword evidence="4 8" id="KW-0812">Transmembrane</keyword>
<evidence type="ECO:0000256" key="1">
    <source>
        <dbReference type="ARBA" id="ARBA00004651"/>
    </source>
</evidence>
<comment type="subcellular location">
    <subcellularLocation>
        <location evidence="1">Cell membrane</location>
        <topology evidence="1">Multi-pass membrane protein</topology>
    </subcellularLocation>
</comment>
<proteinExistence type="predicted"/>
<dbReference type="Pfam" id="PF02386">
    <property type="entry name" value="TrkH"/>
    <property type="match status" value="1"/>
</dbReference>
<dbReference type="EMBL" id="JFZB01000010">
    <property type="protein sequence ID" value="KFI27227.1"/>
    <property type="molecule type" value="Genomic_DNA"/>
</dbReference>
<evidence type="ECO:0000256" key="6">
    <source>
        <dbReference type="ARBA" id="ARBA00023065"/>
    </source>
</evidence>
<reference evidence="9 10" key="1">
    <citation type="submission" date="2014-03" db="EMBL/GenBank/DDBJ databases">
        <title>Genome of Paenirhodobacter enshiensis DW2-9.</title>
        <authorList>
            <person name="Wang D."/>
            <person name="Wang G."/>
        </authorList>
    </citation>
    <scope>NUCLEOTIDE SEQUENCE [LARGE SCALE GENOMIC DNA]</scope>
    <source>
        <strain evidence="9 10">DW2-9</strain>
    </source>
</reference>
<keyword evidence="7 8" id="KW-0472">Membrane</keyword>
<keyword evidence="6" id="KW-0406">Ion transport</keyword>
<feature type="transmembrane region" description="Helical" evidence="8">
    <location>
        <begin position="325"/>
        <end position="346"/>
    </location>
</feature>
<evidence type="ECO:0000256" key="5">
    <source>
        <dbReference type="ARBA" id="ARBA00022989"/>
    </source>
</evidence>
<evidence type="ECO:0000256" key="7">
    <source>
        <dbReference type="ARBA" id="ARBA00023136"/>
    </source>
</evidence>
<evidence type="ECO:0000313" key="10">
    <source>
        <dbReference type="Proteomes" id="UP000028824"/>
    </source>
</evidence>
<dbReference type="GO" id="GO:0005886">
    <property type="term" value="C:plasma membrane"/>
    <property type="evidence" value="ECO:0007669"/>
    <property type="project" value="UniProtKB-SubCell"/>
</dbReference>
<dbReference type="GO" id="GO:0008324">
    <property type="term" value="F:monoatomic cation transmembrane transporter activity"/>
    <property type="evidence" value="ECO:0007669"/>
    <property type="project" value="InterPro"/>
</dbReference>
<keyword evidence="3" id="KW-1003">Cell membrane</keyword>
<feature type="transmembrane region" description="Helical" evidence="8">
    <location>
        <begin position="133"/>
        <end position="155"/>
    </location>
</feature>
<keyword evidence="5 8" id="KW-1133">Transmembrane helix</keyword>
<evidence type="ECO:0000256" key="3">
    <source>
        <dbReference type="ARBA" id="ARBA00022475"/>
    </source>
</evidence>
<dbReference type="GO" id="GO:0030001">
    <property type="term" value="P:metal ion transport"/>
    <property type="evidence" value="ECO:0007669"/>
    <property type="project" value="UniProtKB-ARBA"/>
</dbReference>
<organism evidence="9 10">
    <name type="scientific">Paenirhodobacter enshiensis</name>
    <dbReference type="NCBI Taxonomy" id="1105367"/>
    <lineage>
        <taxon>Bacteria</taxon>
        <taxon>Pseudomonadati</taxon>
        <taxon>Pseudomonadota</taxon>
        <taxon>Alphaproteobacteria</taxon>
        <taxon>Rhodobacterales</taxon>
        <taxon>Rhodobacter group</taxon>
        <taxon>Paenirhodobacter</taxon>
    </lineage>
</organism>
<dbReference type="InterPro" id="IPR003445">
    <property type="entry name" value="Cat_transpt"/>
</dbReference>
<feature type="transmembrane region" description="Helical" evidence="8">
    <location>
        <begin position="425"/>
        <end position="449"/>
    </location>
</feature>
<dbReference type="AlphaFoldDB" id="A0A086XYX7"/>
<comment type="caution">
    <text evidence="9">The sequence shown here is derived from an EMBL/GenBank/DDBJ whole genome shotgun (WGS) entry which is preliminary data.</text>
</comment>
<dbReference type="eggNOG" id="COG0168">
    <property type="taxonomic scope" value="Bacteria"/>
</dbReference>
<feature type="transmembrane region" description="Helical" evidence="8">
    <location>
        <begin position="203"/>
        <end position="221"/>
    </location>
</feature>
<keyword evidence="2" id="KW-0813">Transport</keyword>
<evidence type="ECO:0000256" key="2">
    <source>
        <dbReference type="ARBA" id="ARBA00022448"/>
    </source>
</evidence>
<feature type="transmembrane region" description="Helical" evidence="8">
    <location>
        <begin position="72"/>
        <end position="90"/>
    </location>
</feature>
<sequence>MTNALKQVPLFVVMIAIAALAMLVPAAHAWSVSDYAVGRAFLYSSLLFLFLSALLGLAMAGGAEGPAARGQLLSIIAILTLVPLVCAVPLNQAVRDTGLFNAWWEMVADMTTTGATLYTPDRLSPSLHLWRTMVGWMGGFFMLVMAIAVLAPLRLGGFEIFGAREAGAFARMGRRSGMGEAPSYAPSEDSATTAERLRHYTRVLLPAYAGMTGVLWILLMVAGDAPLIAACHAMSTLSTSGISPVGGLQGAQSGIAGEMLIFLFLIPALSRRLWPGGGELRPTERLRDDPELRLALALVLGVAALLFARHWIAAFDIQAPAEIGAVVRSVWGALFTALSFLTTSGFESTSWDDARAWSGLGTPGLVLTGLAITGGGIATTAGGVHLLRIYALVRHSQRELDKLVHPASVGGGGPTARWLRREGAYVAWVFFILFSLTLAVVILALTLTGLGFEPAVIMSIAALSNTGPLAAVAADHPLAWQELSVAAKTILAATMVLGRIETLAIIALLNPEFWRN</sequence>
<evidence type="ECO:0008006" key="11">
    <source>
        <dbReference type="Google" id="ProtNLM"/>
    </source>
</evidence>
<protein>
    <recommendedName>
        <fullName evidence="11">Potassium transporter TrkH</fullName>
    </recommendedName>
</protein>
<evidence type="ECO:0000256" key="4">
    <source>
        <dbReference type="ARBA" id="ARBA00022692"/>
    </source>
</evidence>
<dbReference type="PANTHER" id="PTHR32024:SF3">
    <property type="entry name" value="TRK SYSTEM POTASSIUM UPTAKE PROTEIN"/>
    <property type="match status" value="1"/>
</dbReference>
<dbReference type="OrthoDB" id="7818483at2"/>
<dbReference type="STRING" id="1105367.CG50_00330"/>
<name>A0A086XYX7_9RHOB</name>
<evidence type="ECO:0000256" key="8">
    <source>
        <dbReference type="SAM" id="Phobius"/>
    </source>
</evidence>
<dbReference type="Proteomes" id="UP000028824">
    <property type="component" value="Unassembled WGS sequence"/>
</dbReference>
<feature type="transmembrane region" description="Helical" evidence="8">
    <location>
        <begin position="39"/>
        <end position="60"/>
    </location>
</feature>
<gene>
    <name evidence="9" type="ORF">CG50_00330</name>
</gene>
<feature type="transmembrane region" description="Helical" evidence="8">
    <location>
        <begin position="294"/>
        <end position="313"/>
    </location>
</feature>